<dbReference type="PANTHER" id="PTHR43285:SF2">
    <property type="entry name" value="ANTHRANILATE PHOSPHORIBOSYLTRANSFERASE"/>
    <property type="match status" value="1"/>
</dbReference>
<feature type="binding site" evidence="10">
    <location>
        <position position="316"/>
    </location>
    <ligand>
        <name>5-phospho-alpha-D-ribose 1-diphosphate</name>
        <dbReference type="ChEBI" id="CHEBI:58017"/>
    </ligand>
</feature>
<dbReference type="PRINTS" id="PR00097">
    <property type="entry name" value="ANTSNTHASEII"/>
</dbReference>
<evidence type="ECO:0000256" key="6">
    <source>
        <dbReference type="ARBA" id="ARBA00022962"/>
    </source>
</evidence>
<feature type="binding site" evidence="10">
    <location>
        <position position="276"/>
    </location>
    <ligand>
        <name>5-phospho-alpha-D-ribose 1-diphosphate</name>
        <dbReference type="ChEBI" id="CHEBI:58017"/>
    </ligand>
</feature>
<comment type="caution">
    <text evidence="10">Lacks conserved residue(s) required for the propagation of feature annotation.</text>
</comment>
<proteinExistence type="inferred from homology"/>
<feature type="binding site" evidence="10">
    <location>
        <position position="362"/>
    </location>
    <ligand>
        <name>anthranilate</name>
        <dbReference type="ChEBI" id="CHEBI:16567"/>
        <label>2</label>
    </ligand>
</feature>
<protein>
    <recommendedName>
        <fullName evidence="10">Anthranilate phosphoribosyltransferase</fullName>
        <ecNumber evidence="10">2.4.2.18</ecNumber>
    </recommendedName>
</protein>
<dbReference type="UniPathway" id="UPA00035">
    <property type="reaction ID" value="UER00041"/>
</dbReference>
<dbReference type="PROSITE" id="PS51273">
    <property type="entry name" value="GATASE_TYPE_1"/>
    <property type="match status" value="1"/>
</dbReference>
<dbReference type="Gene3D" id="3.40.50.880">
    <property type="match status" value="1"/>
</dbReference>
<dbReference type="NCBIfam" id="TIGR01245">
    <property type="entry name" value="trpD"/>
    <property type="match status" value="1"/>
</dbReference>
<keyword evidence="6" id="KW-0315">Glutamine amidotransferase</keyword>
<feature type="binding site" evidence="10">
    <location>
        <begin position="286"/>
        <end position="289"/>
    </location>
    <ligand>
        <name>5-phospho-alpha-D-ribose 1-diphosphate</name>
        <dbReference type="ChEBI" id="CHEBI:58017"/>
    </ligand>
</feature>
<dbReference type="InterPro" id="IPR017459">
    <property type="entry name" value="Glycosyl_Trfase_fam3_N_dom"/>
</dbReference>
<keyword evidence="5 10" id="KW-0822">Tryptophan biosynthesis</keyword>
<feature type="binding site" evidence="10">
    <location>
        <position position="284"/>
    </location>
    <ligand>
        <name>5-phospho-alpha-D-ribose 1-diphosphate</name>
        <dbReference type="ChEBI" id="CHEBI:58017"/>
    </ligand>
</feature>
<dbReference type="SUPFAM" id="SSF52317">
    <property type="entry name" value="Class I glutamine amidotransferase-like"/>
    <property type="match status" value="1"/>
</dbReference>
<reference evidence="15 16" key="1">
    <citation type="submission" date="2013-03" db="EMBL/GenBank/DDBJ databases">
        <authorList>
            <person name="Fiebig A."/>
            <person name="Goeker M."/>
            <person name="Klenk H.-P.P."/>
        </authorList>
    </citation>
    <scope>NUCLEOTIDE SEQUENCE [LARGE SCALE GENOMIC DNA]</scope>
    <source>
        <strain evidence="16">DSM 19469</strain>
    </source>
</reference>
<keyword evidence="10" id="KW-0460">Magnesium</keyword>
<evidence type="ECO:0000256" key="10">
    <source>
        <dbReference type="HAMAP-Rule" id="MF_00211"/>
    </source>
</evidence>
<feature type="binding site" evidence="10">
    <location>
        <position position="422"/>
    </location>
    <ligand>
        <name>Mg(2+)</name>
        <dbReference type="ChEBI" id="CHEBI:18420"/>
        <label>2</label>
    </ligand>
</feature>
<comment type="similarity">
    <text evidence="9">In the C-terminal section; belongs to the anthranilate phosphoribosyltransferase family.</text>
</comment>
<feature type="domain" description="Glycosyl transferase family 3 N-terminal" evidence="14">
    <location>
        <begin position="210"/>
        <end position="262"/>
    </location>
</feature>
<feature type="binding site" evidence="10">
    <location>
        <position position="307"/>
    </location>
    <ligand>
        <name>anthranilate</name>
        <dbReference type="ChEBI" id="CHEBI:16567"/>
        <label>1</label>
    </ligand>
</feature>
<dbReference type="Pfam" id="PF00591">
    <property type="entry name" value="Glycos_transf_3"/>
    <property type="match status" value="1"/>
</dbReference>
<dbReference type="KEGG" id="red:roselon_03143"/>
<feature type="compositionally biased region" description="Basic residues" evidence="11">
    <location>
        <begin position="163"/>
        <end position="175"/>
    </location>
</feature>
<comment type="catalytic activity">
    <reaction evidence="8 10">
        <text>N-(5-phospho-beta-D-ribosyl)anthranilate + diphosphate = 5-phospho-alpha-D-ribose 1-diphosphate + anthranilate</text>
        <dbReference type="Rhea" id="RHEA:11768"/>
        <dbReference type="ChEBI" id="CHEBI:16567"/>
        <dbReference type="ChEBI" id="CHEBI:18277"/>
        <dbReference type="ChEBI" id="CHEBI:33019"/>
        <dbReference type="ChEBI" id="CHEBI:58017"/>
        <dbReference type="EC" id="2.4.2.18"/>
    </reaction>
</comment>
<evidence type="ECO:0000256" key="1">
    <source>
        <dbReference type="ARBA" id="ARBA00004907"/>
    </source>
</evidence>
<evidence type="ECO:0000259" key="13">
    <source>
        <dbReference type="Pfam" id="PF00591"/>
    </source>
</evidence>
<dbReference type="Pfam" id="PF00117">
    <property type="entry name" value="GATase"/>
    <property type="match status" value="1"/>
</dbReference>
<dbReference type="InterPro" id="IPR000312">
    <property type="entry name" value="Glycosyl_Trfase_fam3"/>
</dbReference>
<accession>W8S5C6</accession>
<dbReference type="eggNOG" id="COG0512">
    <property type="taxonomic scope" value="Bacteria"/>
</dbReference>
<keyword evidence="7 10" id="KW-0057">Aromatic amino acid biosynthesis</keyword>
<dbReference type="CDD" id="cd01743">
    <property type="entry name" value="GATase1_Anthranilate_Synthase"/>
    <property type="match status" value="1"/>
</dbReference>
<evidence type="ECO:0000313" key="16">
    <source>
        <dbReference type="Proteomes" id="UP000019593"/>
    </source>
</evidence>
<dbReference type="InterPro" id="IPR017926">
    <property type="entry name" value="GATASE"/>
</dbReference>
<dbReference type="SUPFAM" id="SSF52418">
    <property type="entry name" value="Nucleoside phosphorylase/phosphoribosyltransferase catalytic domain"/>
    <property type="match status" value="1"/>
</dbReference>
<evidence type="ECO:0000256" key="11">
    <source>
        <dbReference type="SAM" id="MobiDB-lite"/>
    </source>
</evidence>
<dbReference type="SUPFAM" id="SSF47648">
    <property type="entry name" value="Nucleoside phosphorylase/phosphoribosyltransferase N-terminal domain"/>
    <property type="match status" value="1"/>
</dbReference>
<dbReference type="InterPro" id="IPR005940">
    <property type="entry name" value="Anthranilate_Pribosyl_Tfrase"/>
</dbReference>
<evidence type="ECO:0000256" key="7">
    <source>
        <dbReference type="ARBA" id="ARBA00023141"/>
    </source>
</evidence>
<keyword evidence="2 10" id="KW-0028">Amino-acid biosynthesis</keyword>
<evidence type="ECO:0000313" key="15">
    <source>
        <dbReference type="EMBL" id="AHM05412.1"/>
    </source>
</evidence>
<dbReference type="GO" id="GO:0000162">
    <property type="term" value="P:L-tryptophan biosynthetic process"/>
    <property type="evidence" value="ECO:0007669"/>
    <property type="project" value="UniProtKB-UniRule"/>
</dbReference>
<keyword evidence="16" id="KW-1185">Reference proteome</keyword>
<dbReference type="EC" id="2.4.2.18" evidence="10"/>
<sequence>MLLLIDNYDSFTYNLVHYLGELGADLKVVRNDALSVQEALAMAPEAIVLSPGPCDPAQAGICVPLTRAAAGAGVPLFGVCLGHQTIGEAFGGTVIRHTEIVHGKMGEIRHEGKGVFAGLPSPLKATRYHSLVVARDSLPTDLEITADLSRRHHHGPAAQIAAHRGRAVSPRKHPLGTRACDAEDLPRHGQGGRSRMSDAMKPLIFAASEGPLSRAQAEHAFDELFEGRATPAQIAGLLMSMRARGESVAEYAAAAAVMRAKCTPVKAPEGAMDIVGTGGDGKGTLNISTATAFVVAGAGVPVAKHGNRNLSSKSGAADALTEMGVNVMVGPEVVERALTEAGIGFMMAPMHHPAMKHVMPVRQELGCKTIFNILGPLTNPAGVKRQLTGAFAIDLIFPMAETLQALGSEAAWLVHGSDGTDEISISGATSVAELKDGKITGREVHPEEAGLPEHPFRDILGGTPAENATAFRALLDGAPGAYRDAVLLNAAAALVVAGKADGLREGAEMAADSIDSGRAKAAVEALARVTSAA</sequence>
<dbReference type="NCBIfam" id="TIGR00566">
    <property type="entry name" value="trpG_papA"/>
    <property type="match status" value="1"/>
</dbReference>
<feature type="binding site" evidence="10">
    <location>
        <begin position="304"/>
        <end position="312"/>
    </location>
    <ligand>
        <name>5-phospho-alpha-D-ribose 1-diphosphate</name>
        <dbReference type="ChEBI" id="CHEBI:58017"/>
    </ligand>
</feature>
<feature type="binding site" evidence="10">
    <location>
        <begin position="279"/>
        <end position="280"/>
    </location>
    <ligand>
        <name>5-phospho-alpha-D-ribose 1-diphosphate</name>
        <dbReference type="ChEBI" id="CHEBI:58017"/>
    </ligand>
</feature>
<comment type="pathway">
    <text evidence="1 10">Amino-acid biosynthesis; L-tryptophan biosynthesis; L-tryptophan from chorismate: step 2/5.</text>
</comment>
<dbReference type="HOGENOM" id="CLU_014340_3_2_5"/>
<dbReference type="GO" id="GO:0004048">
    <property type="term" value="F:anthranilate phosphoribosyltransferase activity"/>
    <property type="evidence" value="ECO:0007669"/>
    <property type="project" value="UniProtKB-UniRule"/>
</dbReference>
<dbReference type="Proteomes" id="UP000019593">
    <property type="component" value="Chromosome"/>
</dbReference>
<feature type="binding site" evidence="10">
    <location>
        <position position="288"/>
    </location>
    <ligand>
        <name>Mg(2+)</name>
        <dbReference type="ChEBI" id="CHEBI:18420"/>
        <label>1</label>
    </ligand>
</feature>
<gene>
    <name evidence="10" type="primary">trpD</name>
    <name evidence="15" type="ORF">roselon_03143</name>
</gene>
<dbReference type="Gene3D" id="1.20.970.10">
    <property type="entry name" value="Transferase, Pyrimidine Nucleoside Phosphorylase, Chain C"/>
    <property type="match status" value="1"/>
</dbReference>
<dbReference type="HAMAP" id="MF_00211">
    <property type="entry name" value="TrpD"/>
    <property type="match status" value="1"/>
</dbReference>
<evidence type="ECO:0000259" key="14">
    <source>
        <dbReference type="Pfam" id="PF02885"/>
    </source>
</evidence>
<comment type="function">
    <text evidence="10">Catalyzes the transfer of the phosphoribosyl group of 5-phosphorylribose-1-pyrophosphate (PRPP) to anthranilate to yield N-(5'-phosphoribosyl)-anthranilate (PRA).</text>
</comment>
<dbReference type="GO" id="GO:0000287">
    <property type="term" value="F:magnesium ion binding"/>
    <property type="evidence" value="ECO:0007669"/>
    <property type="project" value="UniProtKB-UniRule"/>
</dbReference>
<dbReference type="InterPro" id="IPR029062">
    <property type="entry name" value="Class_I_gatase-like"/>
</dbReference>
<feature type="binding site" evidence="10">
    <location>
        <position position="421"/>
    </location>
    <ligand>
        <name>Mg(2+)</name>
        <dbReference type="ChEBI" id="CHEBI:18420"/>
        <label>2</label>
    </ligand>
</feature>
<dbReference type="AlphaFoldDB" id="W8S5C6"/>
<evidence type="ECO:0000256" key="2">
    <source>
        <dbReference type="ARBA" id="ARBA00022605"/>
    </source>
</evidence>
<keyword evidence="3 10" id="KW-0328">Glycosyltransferase</keyword>
<comment type="subunit">
    <text evidence="10">Homodimer.</text>
</comment>
<dbReference type="GO" id="GO:0005829">
    <property type="term" value="C:cytosol"/>
    <property type="evidence" value="ECO:0007669"/>
    <property type="project" value="TreeGrafter"/>
</dbReference>
<evidence type="ECO:0000256" key="8">
    <source>
        <dbReference type="ARBA" id="ARBA00052328"/>
    </source>
</evidence>
<dbReference type="PANTHER" id="PTHR43285">
    <property type="entry name" value="ANTHRANILATE PHOSPHORIBOSYLTRANSFERASE"/>
    <property type="match status" value="1"/>
</dbReference>
<dbReference type="FunFam" id="3.40.1030.10:FF:000002">
    <property type="entry name" value="Anthranilate phosphoribosyltransferase"/>
    <property type="match status" value="1"/>
</dbReference>
<evidence type="ECO:0000256" key="3">
    <source>
        <dbReference type="ARBA" id="ARBA00022676"/>
    </source>
</evidence>
<keyword evidence="10" id="KW-0479">Metal-binding</keyword>
<dbReference type="EMBL" id="CP004372">
    <property type="protein sequence ID" value="AHM05412.1"/>
    <property type="molecule type" value="Genomic_DNA"/>
</dbReference>
<evidence type="ECO:0000259" key="12">
    <source>
        <dbReference type="Pfam" id="PF00117"/>
    </source>
</evidence>
<keyword evidence="4 10" id="KW-0808">Transferase</keyword>
<dbReference type="InterPro" id="IPR036320">
    <property type="entry name" value="Glycosyl_Trfase_fam3_N_dom_sf"/>
</dbReference>
<feature type="domain" description="Glycosyl transferase family 3" evidence="13">
    <location>
        <begin position="271"/>
        <end position="519"/>
    </location>
</feature>
<dbReference type="Pfam" id="PF02885">
    <property type="entry name" value="Glycos_trans_3N"/>
    <property type="match status" value="1"/>
</dbReference>
<feature type="domain" description="Glutamine amidotransferase" evidence="12">
    <location>
        <begin position="3"/>
        <end position="149"/>
    </location>
</feature>
<dbReference type="PATRIC" id="fig|1294273.3.peg.3103"/>
<dbReference type="PRINTS" id="PR00096">
    <property type="entry name" value="GATASE"/>
</dbReference>
<evidence type="ECO:0000256" key="5">
    <source>
        <dbReference type="ARBA" id="ARBA00022822"/>
    </source>
</evidence>
<organism evidence="15 16">
    <name type="scientific">Roseicyclus elongatus DSM 19469</name>
    <dbReference type="NCBI Taxonomy" id="1294273"/>
    <lineage>
        <taxon>Bacteria</taxon>
        <taxon>Pseudomonadati</taxon>
        <taxon>Pseudomonadota</taxon>
        <taxon>Alphaproteobacteria</taxon>
        <taxon>Rhodobacterales</taxon>
        <taxon>Roseobacteraceae</taxon>
        <taxon>Roseicyclus</taxon>
    </lineage>
</organism>
<dbReference type="FunFam" id="3.40.50.880:FF:000003">
    <property type="entry name" value="Anthranilate synthase component II"/>
    <property type="match status" value="1"/>
</dbReference>
<evidence type="ECO:0000256" key="4">
    <source>
        <dbReference type="ARBA" id="ARBA00022679"/>
    </source>
</evidence>
<name>W8S5C6_9RHOB</name>
<feature type="binding site" evidence="10">
    <location>
        <position position="422"/>
    </location>
    <ligand>
        <name>Mg(2+)</name>
        <dbReference type="ChEBI" id="CHEBI:18420"/>
        <label>1</label>
    </ligand>
</feature>
<dbReference type="STRING" id="1294273.roselon_03143"/>
<dbReference type="InterPro" id="IPR035902">
    <property type="entry name" value="Nuc_phospho_transferase"/>
</dbReference>
<comment type="similarity">
    <text evidence="10">Belongs to the anthranilate phosphoribosyltransferase family.</text>
</comment>
<comment type="cofactor">
    <cofactor evidence="10">
        <name>Mg(2+)</name>
        <dbReference type="ChEBI" id="CHEBI:18420"/>
    </cofactor>
    <text evidence="10">Binds 2 magnesium ions per monomer.</text>
</comment>
<evidence type="ECO:0000256" key="9">
    <source>
        <dbReference type="ARBA" id="ARBA00061188"/>
    </source>
</evidence>
<feature type="region of interest" description="Disordered" evidence="11">
    <location>
        <begin position="156"/>
        <end position="196"/>
    </location>
</feature>
<dbReference type="PRINTS" id="PR00099">
    <property type="entry name" value="CPSGATASE"/>
</dbReference>
<dbReference type="eggNOG" id="COG0547">
    <property type="taxonomic scope" value="Bacteria"/>
</dbReference>
<feature type="binding site" evidence="10">
    <location>
        <position position="276"/>
    </location>
    <ligand>
        <name>anthranilate</name>
        <dbReference type="ChEBI" id="CHEBI:16567"/>
        <label>1</label>
    </ligand>
</feature>
<dbReference type="InterPro" id="IPR006221">
    <property type="entry name" value="TrpG/PapA_dom"/>
</dbReference>
<dbReference type="Gene3D" id="3.40.1030.10">
    <property type="entry name" value="Nucleoside phosphorylase/phosphoribosyltransferase catalytic domain"/>
    <property type="match status" value="1"/>
</dbReference>